<dbReference type="Gene3D" id="3.40.50.720">
    <property type="entry name" value="NAD(P)-binding Rossmann-like Domain"/>
    <property type="match status" value="1"/>
</dbReference>
<dbReference type="SUPFAM" id="SSF51735">
    <property type="entry name" value="NAD(P)-binding Rossmann-fold domains"/>
    <property type="match status" value="1"/>
</dbReference>
<reference evidence="2 3" key="1">
    <citation type="submission" date="2014-10" db="EMBL/GenBank/DDBJ databases">
        <title>Draft genome sequence of the proteorhodopsin-containing marine bacterium Dokdonia donghaensis.</title>
        <authorList>
            <person name="Gomez-Consarnau L."/>
            <person name="Gonzalez J.M."/>
            <person name="Riedel T."/>
            <person name="Jaenicke S."/>
            <person name="Wagner-Doebler I."/>
            <person name="Fuhrman J.A."/>
        </authorList>
    </citation>
    <scope>NUCLEOTIDE SEQUENCE [LARGE SCALE GENOMIC DNA]</scope>
    <source>
        <strain evidence="2 3">DSW-1</strain>
    </source>
</reference>
<evidence type="ECO:0000313" key="2">
    <source>
        <dbReference type="EMBL" id="KGO05921.1"/>
    </source>
</evidence>
<comment type="caution">
    <text evidence="2">The sequence shown here is derived from an EMBL/GenBank/DDBJ whole genome shotgun (WGS) entry which is preliminary data.</text>
</comment>
<dbReference type="RefSeq" id="WP_035324942.1">
    <property type="nucleotide sequence ID" value="NZ_CP015125.1"/>
</dbReference>
<sequence length="127" mass="14357">MLKTTMVIGASLKPQRYSHRAIIRLNAQNHPVIAVGLRGGKVGDIGIITFDQAIETVDELKKDLDTITLYLNPQRQEAYYDFIINLSPKRVIFNPGTENPVFYKKLQEHNIEVDVACTLVLLGTNQY</sequence>
<protein>
    <submittedName>
        <fullName evidence="2">CoA-binding protein</fullName>
    </submittedName>
</protein>
<dbReference type="Pfam" id="PF13380">
    <property type="entry name" value="CoA_binding_2"/>
    <property type="match status" value="1"/>
</dbReference>
<proteinExistence type="predicted"/>
<evidence type="ECO:0000259" key="1">
    <source>
        <dbReference type="Pfam" id="PF13380"/>
    </source>
</evidence>
<keyword evidence="3" id="KW-1185">Reference proteome</keyword>
<dbReference type="OrthoDB" id="708726at2"/>
<dbReference type="InterPro" id="IPR036291">
    <property type="entry name" value="NAD(P)-bd_dom_sf"/>
</dbReference>
<evidence type="ECO:0000313" key="3">
    <source>
        <dbReference type="Proteomes" id="UP000030140"/>
    </source>
</evidence>
<dbReference type="AlphaFoldDB" id="A0A0A2GUE5"/>
<dbReference type="InterPro" id="IPR003781">
    <property type="entry name" value="CoA-bd"/>
</dbReference>
<dbReference type="EMBL" id="JSAQ01000001">
    <property type="protein sequence ID" value="KGO05921.1"/>
    <property type="molecule type" value="Genomic_DNA"/>
</dbReference>
<name>A0A0A2GUE5_9FLAO</name>
<accession>A0A0A2GUE5</accession>
<organism evidence="2 3">
    <name type="scientific">Dokdonia donghaensis DSW-1</name>
    <dbReference type="NCBI Taxonomy" id="1300343"/>
    <lineage>
        <taxon>Bacteria</taxon>
        <taxon>Pseudomonadati</taxon>
        <taxon>Bacteroidota</taxon>
        <taxon>Flavobacteriia</taxon>
        <taxon>Flavobacteriales</taxon>
        <taxon>Flavobacteriaceae</taxon>
        <taxon>Dokdonia</taxon>
    </lineage>
</organism>
<dbReference type="Proteomes" id="UP000030140">
    <property type="component" value="Unassembled WGS sequence"/>
</dbReference>
<feature type="domain" description="CoA-binding" evidence="1">
    <location>
        <begin position="3"/>
        <end position="121"/>
    </location>
</feature>
<gene>
    <name evidence="2" type="ORF">NV36_03055</name>
</gene>